<dbReference type="AlphaFoldDB" id="A0A3N6S2I9"/>
<accession>A0A3N6S2I9</accession>
<evidence type="ECO:0000313" key="2">
    <source>
        <dbReference type="EMBL" id="RQM39784.1"/>
    </source>
</evidence>
<organism evidence="2 3">
    <name type="scientific">Erwinia psidii</name>
    <dbReference type="NCBI Taxonomy" id="69224"/>
    <lineage>
        <taxon>Bacteria</taxon>
        <taxon>Pseudomonadati</taxon>
        <taxon>Pseudomonadota</taxon>
        <taxon>Gammaproteobacteria</taxon>
        <taxon>Enterobacterales</taxon>
        <taxon>Erwiniaceae</taxon>
        <taxon>Erwinia</taxon>
    </lineage>
</organism>
<comment type="caution">
    <text evidence="2">The sequence shown here is derived from an EMBL/GenBank/DDBJ whole genome shotgun (WGS) entry which is preliminary data.</text>
</comment>
<protein>
    <submittedName>
        <fullName evidence="2">Uncharacterized protein</fullName>
    </submittedName>
</protein>
<name>A0A3N6S2I9_9GAMM</name>
<sequence length="75" mass="8679">MSRFSEKISVDWLHTDSNIRTAGQLLNPVYRARSMPKWLAAHQSRSAQSPEQKSHVSKINATNVVGFIHKRRHQR</sequence>
<proteinExistence type="predicted"/>
<reference evidence="2 3" key="1">
    <citation type="submission" date="2018-10" db="EMBL/GenBank/DDBJ databases">
        <title>Draft genome sequence for the type isolate of Erwinia psidii, agent causal of bacterial blight in guava (Psidium guajava) and wilt and die-back of Eucalyptus spp.</title>
        <authorList>
            <person name="Hermenegildo P.S."/>
            <person name="Santos S.A."/>
            <person name="Guimaraes L.M.S."/>
            <person name="Vidigal P.M.P."/>
            <person name="Pereira I.C."/>
            <person name="Badel J.L."/>
            <person name="Alfenas-Zerbini P."/>
            <person name="Ferreira M.A.S.V."/>
            <person name="Alfenas A.C."/>
        </authorList>
    </citation>
    <scope>NUCLEOTIDE SEQUENCE [LARGE SCALE GENOMIC DNA]</scope>
    <source>
        <strain evidence="2 3">IBSBF 435</strain>
    </source>
</reference>
<dbReference type="EMBL" id="RHHM01000001">
    <property type="protein sequence ID" value="RQM39784.1"/>
    <property type="molecule type" value="Genomic_DNA"/>
</dbReference>
<feature type="region of interest" description="Disordered" evidence="1">
    <location>
        <begin position="41"/>
        <end position="75"/>
    </location>
</feature>
<dbReference type="Proteomes" id="UP000279457">
    <property type="component" value="Unassembled WGS sequence"/>
</dbReference>
<keyword evidence="3" id="KW-1185">Reference proteome</keyword>
<feature type="compositionally biased region" description="Polar residues" evidence="1">
    <location>
        <begin position="43"/>
        <end position="63"/>
    </location>
</feature>
<evidence type="ECO:0000256" key="1">
    <source>
        <dbReference type="SAM" id="MobiDB-lite"/>
    </source>
</evidence>
<evidence type="ECO:0000313" key="3">
    <source>
        <dbReference type="Proteomes" id="UP000279457"/>
    </source>
</evidence>
<gene>
    <name evidence="2" type="ORF">EB241_00235</name>
</gene>